<dbReference type="AlphaFoldDB" id="A0ABD2KIM3"/>
<feature type="region of interest" description="Disordered" evidence="1">
    <location>
        <begin position="199"/>
        <end position="222"/>
    </location>
</feature>
<organism evidence="2 3">
    <name type="scientific">Heterodera trifolii</name>
    <dbReference type="NCBI Taxonomy" id="157864"/>
    <lineage>
        <taxon>Eukaryota</taxon>
        <taxon>Metazoa</taxon>
        <taxon>Ecdysozoa</taxon>
        <taxon>Nematoda</taxon>
        <taxon>Chromadorea</taxon>
        <taxon>Rhabditida</taxon>
        <taxon>Tylenchina</taxon>
        <taxon>Tylenchomorpha</taxon>
        <taxon>Tylenchoidea</taxon>
        <taxon>Heteroderidae</taxon>
        <taxon>Heteroderinae</taxon>
        <taxon>Heterodera</taxon>
    </lineage>
</organism>
<feature type="region of interest" description="Disordered" evidence="1">
    <location>
        <begin position="1"/>
        <end position="81"/>
    </location>
</feature>
<evidence type="ECO:0000313" key="2">
    <source>
        <dbReference type="EMBL" id="KAL3102785.1"/>
    </source>
</evidence>
<gene>
    <name evidence="2" type="ORF">niasHT_021452</name>
</gene>
<reference evidence="2 3" key="1">
    <citation type="submission" date="2024-10" db="EMBL/GenBank/DDBJ databases">
        <authorList>
            <person name="Kim D."/>
        </authorList>
    </citation>
    <scope>NUCLEOTIDE SEQUENCE [LARGE SCALE GENOMIC DNA]</scope>
    <source>
        <strain evidence="2">BH-2024</strain>
    </source>
</reference>
<dbReference type="EMBL" id="JBICBT010000749">
    <property type="protein sequence ID" value="KAL3102785.1"/>
    <property type="molecule type" value="Genomic_DNA"/>
</dbReference>
<dbReference type="Proteomes" id="UP001620626">
    <property type="component" value="Unassembled WGS sequence"/>
</dbReference>
<evidence type="ECO:0000313" key="3">
    <source>
        <dbReference type="Proteomes" id="UP001620626"/>
    </source>
</evidence>
<protein>
    <submittedName>
        <fullName evidence="2">Uncharacterized protein</fullName>
    </submittedName>
</protein>
<feature type="compositionally biased region" description="Polar residues" evidence="1">
    <location>
        <begin position="1"/>
        <end position="59"/>
    </location>
</feature>
<comment type="caution">
    <text evidence="2">The sequence shown here is derived from an EMBL/GenBank/DDBJ whole genome shotgun (WGS) entry which is preliminary data.</text>
</comment>
<name>A0ABD2KIM3_9BILA</name>
<sequence length="222" mass="24911">MEEPIQSDSVQNPTLPHETQATTESSFPENAPTQTPISNKIPEHNNSPVSPLSVCSSNPEHPHVKFVPRSPPSRSQSCPPSKLAPFTAHGQVKILKRLAPSINPPTPRVQRKLCVPLARRLHIPHPVPAALIKFVPHWNRTRQQQGNERKETVSRKRKMTENPISIRKPIPLNSISFPYGPPIRPLFPLSSFAYVPCTPSHHSRPPNYPPFRRRAGVSRPEN</sequence>
<accession>A0ABD2KIM3</accession>
<evidence type="ECO:0000256" key="1">
    <source>
        <dbReference type="SAM" id="MobiDB-lite"/>
    </source>
</evidence>
<feature type="compositionally biased region" description="Low complexity" evidence="1">
    <location>
        <begin position="72"/>
        <end position="81"/>
    </location>
</feature>
<proteinExistence type="predicted"/>
<keyword evidence="3" id="KW-1185">Reference proteome</keyword>